<reference evidence="2" key="1">
    <citation type="journal article" date="2021" name="Proc. Natl. Acad. Sci. U.S.A.">
        <title>A Catalog of Tens of Thousands of Viruses from Human Metagenomes Reveals Hidden Associations with Chronic Diseases.</title>
        <authorList>
            <person name="Tisza M.J."/>
            <person name="Buck C.B."/>
        </authorList>
    </citation>
    <scope>NUCLEOTIDE SEQUENCE</scope>
    <source>
        <strain evidence="2">CtiOl67</strain>
    </source>
</reference>
<accession>A0A8S5QI64</accession>
<organism evidence="2">
    <name type="scientific">Siphoviridae sp. ctiOl67</name>
    <dbReference type="NCBI Taxonomy" id="2825622"/>
    <lineage>
        <taxon>Viruses</taxon>
        <taxon>Duplodnaviria</taxon>
        <taxon>Heunggongvirae</taxon>
        <taxon>Uroviricota</taxon>
        <taxon>Caudoviricetes</taxon>
    </lineage>
</organism>
<dbReference type="Gene3D" id="3.40.50.300">
    <property type="entry name" value="P-loop containing nucleotide triphosphate hydrolases"/>
    <property type="match status" value="1"/>
</dbReference>
<dbReference type="GO" id="GO:0003677">
    <property type="term" value="F:DNA binding"/>
    <property type="evidence" value="ECO:0007669"/>
    <property type="project" value="InterPro"/>
</dbReference>
<feature type="domain" description="Helicase/UvrB N-terminal" evidence="1">
    <location>
        <begin position="15"/>
        <end position="75"/>
    </location>
</feature>
<sequence>MSCKILGERVSSRTGKIINGSIQDRLSDLKNLIDEFFVVTNIETLRSTEIIKALTDPKSKNKFEMIVVDEVHTCKNPTSI</sequence>
<protein>
    <submittedName>
        <fullName evidence="2">Chromatin-remodeling complex ATPase-like protein</fullName>
    </submittedName>
</protein>
<dbReference type="GO" id="GO:0016787">
    <property type="term" value="F:hydrolase activity"/>
    <property type="evidence" value="ECO:0007669"/>
    <property type="project" value="InterPro"/>
</dbReference>
<dbReference type="InterPro" id="IPR006935">
    <property type="entry name" value="Helicase/UvrB_N"/>
</dbReference>
<dbReference type="GO" id="GO:0005524">
    <property type="term" value="F:ATP binding"/>
    <property type="evidence" value="ECO:0007669"/>
    <property type="project" value="InterPro"/>
</dbReference>
<dbReference type="Pfam" id="PF04851">
    <property type="entry name" value="ResIII"/>
    <property type="match status" value="1"/>
</dbReference>
<dbReference type="EMBL" id="BK015666">
    <property type="protein sequence ID" value="DAE18998.1"/>
    <property type="molecule type" value="Genomic_DNA"/>
</dbReference>
<dbReference type="InterPro" id="IPR027417">
    <property type="entry name" value="P-loop_NTPase"/>
</dbReference>
<evidence type="ECO:0000313" key="2">
    <source>
        <dbReference type="EMBL" id="DAE18998.1"/>
    </source>
</evidence>
<name>A0A8S5QI64_9CAUD</name>
<evidence type="ECO:0000259" key="1">
    <source>
        <dbReference type="Pfam" id="PF04851"/>
    </source>
</evidence>
<proteinExistence type="predicted"/>